<dbReference type="GO" id="GO:0003677">
    <property type="term" value="F:DNA binding"/>
    <property type="evidence" value="ECO:0007669"/>
    <property type="project" value="InterPro"/>
</dbReference>
<dbReference type="InterPro" id="IPR001387">
    <property type="entry name" value="Cro/C1-type_HTH"/>
</dbReference>
<dbReference type="EMBL" id="JACHJI010000033">
    <property type="protein sequence ID" value="MBB4903545.1"/>
    <property type="molecule type" value="Genomic_DNA"/>
</dbReference>
<dbReference type="Pfam" id="PF13560">
    <property type="entry name" value="HTH_31"/>
    <property type="match status" value="1"/>
</dbReference>
<evidence type="ECO:0000313" key="3">
    <source>
        <dbReference type="Proteomes" id="UP000579523"/>
    </source>
</evidence>
<dbReference type="RefSeq" id="WP_184829667.1">
    <property type="nucleotide sequence ID" value="NZ_BMTK01000047.1"/>
</dbReference>
<dbReference type="Proteomes" id="UP000579523">
    <property type="component" value="Unassembled WGS sequence"/>
</dbReference>
<reference evidence="2 3" key="1">
    <citation type="submission" date="2020-08" db="EMBL/GenBank/DDBJ databases">
        <title>Genomic Encyclopedia of Type Strains, Phase III (KMG-III): the genomes of soil and plant-associated and newly described type strains.</title>
        <authorList>
            <person name="Whitman W."/>
        </authorList>
    </citation>
    <scope>NUCLEOTIDE SEQUENCE [LARGE SCALE GENOMIC DNA]</scope>
    <source>
        <strain evidence="2 3">CECT 3273</strain>
    </source>
</reference>
<sequence length="301" mass="33127">MTGRPPGRLPATTGPALARLTRWLRAHKEACGKSGRELAQESGAGFSERTLLRAFAGRRVPPEAVVEDLADIFHADREEAKQLWREARAEAAVSPGMHGRGPSTVTTAETLVEAMNVMRAEAGQPALLRLEEKAGRDEAGRTRLPHSTLWLVLKEKIPPSEGLFTAFLEALGLSGKDVREWQATYRRIYAGAPPRRAWGEPPPPVVRNEPAAVHPYDHGDVALQRMERSEEIKRITGQVREPDDYDLLGLGYLNSPGPEAYDEEVLEQWEADSSAAGPTRHSGTTDLKEELRAILGRAKRA</sequence>
<gene>
    <name evidence="2" type="ORF">FHS37_007642</name>
</gene>
<accession>A0A7W7PYA1</accession>
<feature type="region of interest" description="Disordered" evidence="1">
    <location>
        <begin position="270"/>
        <end position="289"/>
    </location>
</feature>
<evidence type="ECO:0000313" key="2">
    <source>
        <dbReference type="EMBL" id="MBB4903545.1"/>
    </source>
</evidence>
<name>A0A7W7PYA1_9ACTN</name>
<protein>
    <submittedName>
        <fullName evidence="2">Uncharacterized protein</fullName>
    </submittedName>
</protein>
<dbReference type="CDD" id="cd00093">
    <property type="entry name" value="HTH_XRE"/>
    <property type="match status" value="1"/>
</dbReference>
<dbReference type="AlphaFoldDB" id="A0A7W7PYA1"/>
<proteinExistence type="predicted"/>
<keyword evidence="3" id="KW-1185">Reference proteome</keyword>
<organism evidence="2 3">
    <name type="scientific">Streptomyces griseomycini</name>
    <dbReference type="NCBI Taxonomy" id="66895"/>
    <lineage>
        <taxon>Bacteria</taxon>
        <taxon>Bacillati</taxon>
        <taxon>Actinomycetota</taxon>
        <taxon>Actinomycetes</taxon>
        <taxon>Kitasatosporales</taxon>
        <taxon>Streptomycetaceae</taxon>
        <taxon>Streptomyces</taxon>
    </lineage>
</organism>
<comment type="caution">
    <text evidence="2">The sequence shown here is derived from an EMBL/GenBank/DDBJ whole genome shotgun (WGS) entry which is preliminary data.</text>
</comment>
<evidence type="ECO:0000256" key="1">
    <source>
        <dbReference type="SAM" id="MobiDB-lite"/>
    </source>
</evidence>
<dbReference type="InterPro" id="IPR010982">
    <property type="entry name" value="Lambda_DNA-bd_dom_sf"/>
</dbReference>
<dbReference type="SUPFAM" id="SSF47413">
    <property type="entry name" value="lambda repressor-like DNA-binding domains"/>
    <property type="match status" value="1"/>
</dbReference>